<dbReference type="GO" id="GO:0003677">
    <property type="term" value="F:DNA binding"/>
    <property type="evidence" value="ECO:0007669"/>
    <property type="project" value="InterPro"/>
</dbReference>
<organism evidence="8 9">
    <name type="scientific">Pterulicium gracile</name>
    <dbReference type="NCBI Taxonomy" id="1884261"/>
    <lineage>
        <taxon>Eukaryota</taxon>
        <taxon>Fungi</taxon>
        <taxon>Dikarya</taxon>
        <taxon>Basidiomycota</taxon>
        <taxon>Agaricomycotina</taxon>
        <taxon>Agaricomycetes</taxon>
        <taxon>Agaricomycetidae</taxon>
        <taxon>Agaricales</taxon>
        <taxon>Pleurotineae</taxon>
        <taxon>Pterulaceae</taxon>
        <taxon>Pterulicium</taxon>
    </lineage>
</organism>
<dbReference type="InterPro" id="IPR036864">
    <property type="entry name" value="Zn2-C6_fun-type_DNA-bd_sf"/>
</dbReference>
<dbReference type="Proteomes" id="UP000305067">
    <property type="component" value="Unassembled WGS sequence"/>
</dbReference>
<evidence type="ECO:0000256" key="3">
    <source>
        <dbReference type="ARBA" id="ARBA00023015"/>
    </source>
</evidence>
<evidence type="ECO:0000256" key="4">
    <source>
        <dbReference type="ARBA" id="ARBA00023163"/>
    </source>
</evidence>
<keyword evidence="9" id="KW-1185">Reference proteome</keyword>
<dbReference type="GO" id="GO:0006351">
    <property type="term" value="P:DNA-templated transcription"/>
    <property type="evidence" value="ECO:0007669"/>
    <property type="project" value="InterPro"/>
</dbReference>
<dbReference type="Gene3D" id="4.10.240.10">
    <property type="entry name" value="Zn(2)-C6 fungal-type DNA-binding domain"/>
    <property type="match status" value="1"/>
</dbReference>
<dbReference type="EMBL" id="ML178824">
    <property type="protein sequence ID" value="TFL01875.1"/>
    <property type="molecule type" value="Genomic_DNA"/>
</dbReference>
<evidence type="ECO:0000256" key="5">
    <source>
        <dbReference type="ARBA" id="ARBA00023242"/>
    </source>
</evidence>
<evidence type="ECO:0000259" key="7">
    <source>
        <dbReference type="PROSITE" id="PS50048"/>
    </source>
</evidence>
<dbReference type="CDD" id="cd12148">
    <property type="entry name" value="fungal_TF_MHR"/>
    <property type="match status" value="1"/>
</dbReference>
<evidence type="ECO:0000256" key="6">
    <source>
        <dbReference type="SAM" id="MobiDB-lite"/>
    </source>
</evidence>
<gene>
    <name evidence="8" type="ORF">BDV98DRAFT_567657</name>
</gene>
<dbReference type="SMART" id="SM00066">
    <property type="entry name" value="GAL4"/>
    <property type="match status" value="1"/>
</dbReference>
<keyword evidence="2" id="KW-0479">Metal-binding</keyword>
<comment type="subcellular location">
    <subcellularLocation>
        <location evidence="1">Nucleus</location>
    </subcellularLocation>
</comment>
<sequence length="656" mass="73377">MTDPKEAPRKQNTACDACRSRKVKCNKLLGQDKCQHCMAKGYPCTHYVQQATTEKKRSTTTLRRPKHISAHGVSSNDNGLRISDEADTPPPPTSSNGCAPNIHSVPLPVRYGFHPSITMDTPTYEVLNYLFSPPESGNYVDWGAQAHSLALDSFRAEFTLDLVEVYFQIVHTRQPLVDPNEFRRRLHLSVCQPTASSSSEQPLHPALVATVIAWGAKFTEHPLIDTERQRSQGQCLLARILVDRARELSEALKVHRVASPDHIIISLLLEPLQSQTPDDSTGFQAFWLNSAIRHLLHMQYNHKSTLMGIENLEFRGTMVFAWWMACLCDAYGSAYYRRKPLIDDDDYDIDFYTVDQSTAGDGPSQNQSSREQLEDLGYYQAAHALAVVARSMAKHVFYPKSEAEGIPYQVVNRINHALSHWRNQFLSSVSLPPDLQAENWDFVAAVSACSSDATYHIMWIILFNALDDCGIRELNMKSGLPGEEQYEMQMESVLRAVMDEAVYGALRIAGLAALLAQCGYLKLDPAVMHVSIIQAGTLLARLGRPEVRSCIGALEQYRQSYEETIAQVEDMKRTFNAATNGEQTLRLMNVFPRGTSGRQHSWSASHSPYEHAGSGNGNGSSNGMFVDMDMKVRNHQNHHGPSPLQFEQQQFFAAGS</sequence>
<evidence type="ECO:0000313" key="8">
    <source>
        <dbReference type="EMBL" id="TFL01875.1"/>
    </source>
</evidence>
<dbReference type="AlphaFoldDB" id="A0A5C3QIJ2"/>
<keyword evidence="4" id="KW-0804">Transcription</keyword>
<name>A0A5C3QIJ2_9AGAR</name>
<dbReference type="SUPFAM" id="SSF57701">
    <property type="entry name" value="Zn2/Cys6 DNA-binding domain"/>
    <property type="match status" value="1"/>
</dbReference>
<keyword evidence="5" id="KW-0539">Nucleus</keyword>
<dbReference type="CDD" id="cd00067">
    <property type="entry name" value="GAL4"/>
    <property type="match status" value="1"/>
</dbReference>
<keyword evidence="3" id="KW-0805">Transcription regulation</keyword>
<feature type="compositionally biased region" description="Polar residues" evidence="6">
    <location>
        <begin position="596"/>
        <end position="606"/>
    </location>
</feature>
<dbReference type="InterPro" id="IPR007219">
    <property type="entry name" value="XnlR_reg_dom"/>
</dbReference>
<dbReference type="OrthoDB" id="2534600at2759"/>
<dbReference type="GO" id="GO:0005634">
    <property type="term" value="C:nucleus"/>
    <property type="evidence" value="ECO:0007669"/>
    <property type="project" value="UniProtKB-SubCell"/>
</dbReference>
<dbReference type="GO" id="GO:0008270">
    <property type="term" value="F:zinc ion binding"/>
    <property type="evidence" value="ECO:0007669"/>
    <property type="project" value="InterPro"/>
</dbReference>
<dbReference type="PANTHER" id="PTHR47338">
    <property type="entry name" value="ZN(II)2CYS6 TRANSCRIPTION FACTOR (EUROFUNG)-RELATED"/>
    <property type="match status" value="1"/>
</dbReference>
<proteinExistence type="predicted"/>
<dbReference type="Pfam" id="PF00172">
    <property type="entry name" value="Zn_clus"/>
    <property type="match status" value="1"/>
</dbReference>
<evidence type="ECO:0000313" key="9">
    <source>
        <dbReference type="Proteomes" id="UP000305067"/>
    </source>
</evidence>
<dbReference type="PANTHER" id="PTHR47338:SF5">
    <property type="entry name" value="ZN(II)2CYS6 TRANSCRIPTION FACTOR (EUROFUNG)"/>
    <property type="match status" value="1"/>
</dbReference>
<evidence type="ECO:0000256" key="2">
    <source>
        <dbReference type="ARBA" id="ARBA00022723"/>
    </source>
</evidence>
<feature type="region of interest" description="Disordered" evidence="6">
    <location>
        <begin position="55"/>
        <end position="101"/>
    </location>
</feature>
<dbReference type="Pfam" id="PF04082">
    <property type="entry name" value="Fungal_trans"/>
    <property type="match status" value="1"/>
</dbReference>
<dbReference type="PROSITE" id="PS00463">
    <property type="entry name" value="ZN2_CY6_FUNGAL_1"/>
    <property type="match status" value="1"/>
</dbReference>
<evidence type="ECO:0000256" key="1">
    <source>
        <dbReference type="ARBA" id="ARBA00004123"/>
    </source>
</evidence>
<feature type="region of interest" description="Disordered" evidence="6">
    <location>
        <begin position="596"/>
        <end position="625"/>
    </location>
</feature>
<feature type="domain" description="Zn(2)-C6 fungal-type" evidence="7">
    <location>
        <begin position="14"/>
        <end position="46"/>
    </location>
</feature>
<dbReference type="InterPro" id="IPR001138">
    <property type="entry name" value="Zn2Cys6_DnaBD"/>
</dbReference>
<accession>A0A5C3QIJ2</accession>
<dbReference type="GO" id="GO:0000981">
    <property type="term" value="F:DNA-binding transcription factor activity, RNA polymerase II-specific"/>
    <property type="evidence" value="ECO:0007669"/>
    <property type="project" value="InterPro"/>
</dbReference>
<reference evidence="8 9" key="1">
    <citation type="journal article" date="2019" name="Nat. Ecol. Evol.">
        <title>Megaphylogeny resolves global patterns of mushroom evolution.</title>
        <authorList>
            <person name="Varga T."/>
            <person name="Krizsan K."/>
            <person name="Foldi C."/>
            <person name="Dima B."/>
            <person name="Sanchez-Garcia M."/>
            <person name="Sanchez-Ramirez S."/>
            <person name="Szollosi G.J."/>
            <person name="Szarkandi J.G."/>
            <person name="Papp V."/>
            <person name="Albert L."/>
            <person name="Andreopoulos W."/>
            <person name="Angelini C."/>
            <person name="Antonin V."/>
            <person name="Barry K.W."/>
            <person name="Bougher N.L."/>
            <person name="Buchanan P."/>
            <person name="Buyck B."/>
            <person name="Bense V."/>
            <person name="Catcheside P."/>
            <person name="Chovatia M."/>
            <person name="Cooper J."/>
            <person name="Damon W."/>
            <person name="Desjardin D."/>
            <person name="Finy P."/>
            <person name="Geml J."/>
            <person name="Haridas S."/>
            <person name="Hughes K."/>
            <person name="Justo A."/>
            <person name="Karasinski D."/>
            <person name="Kautmanova I."/>
            <person name="Kiss B."/>
            <person name="Kocsube S."/>
            <person name="Kotiranta H."/>
            <person name="LaButti K.M."/>
            <person name="Lechner B.E."/>
            <person name="Liimatainen K."/>
            <person name="Lipzen A."/>
            <person name="Lukacs Z."/>
            <person name="Mihaltcheva S."/>
            <person name="Morgado L.N."/>
            <person name="Niskanen T."/>
            <person name="Noordeloos M.E."/>
            <person name="Ohm R.A."/>
            <person name="Ortiz-Santana B."/>
            <person name="Ovrebo C."/>
            <person name="Racz N."/>
            <person name="Riley R."/>
            <person name="Savchenko A."/>
            <person name="Shiryaev A."/>
            <person name="Soop K."/>
            <person name="Spirin V."/>
            <person name="Szebenyi C."/>
            <person name="Tomsovsky M."/>
            <person name="Tulloss R.E."/>
            <person name="Uehling J."/>
            <person name="Grigoriev I.V."/>
            <person name="Vagvolgyi C."/>
            <person name="Papp T."/>
            <person name="Martin F.M."/>
            <person name="Miettinen O."/>
            <person name="Hibbett D.S."/>
            <person name="Nagy L.G."/>
        </authorList>
    </citation>
    <scope>NUCLEOTIDE SEQUENCE [LARGE SCALE GENOMIC DNA]</scope>
    <source>
        <strain evidence="8 9">CBS 309.79</strain>
    </source>
</reference>
<protein>
    <recommendedName>
        <fullName evidence="7">Zn(2)-C6 fungal-type domain-containing protein</fullName>
    </recommendedName>
</protein>
<dbReference type="PROSITE" id="PS50048">
    <property type="entry name" value="ZN2_CY6_FUNGAL_2"/>
    <property type="match status" value="1"/>
</dbReference>
<dbReference type="InterPro" id="IPR050815">
    <property type="entry name" value="TF_fung"/>
</dbReference>